<evidence type="ECO:0000256" key="1">
    <source>
        <dbReference type="ARBA" id="ARBA00004123"/>
    </source>
</evidence>
<gene>
    <name evidence="8" type="ORF">COLO4_26425</name>
</gene>
<dbReference type="PROSITE" id="PS50863">
    <property type="entry name" value="B3"/>
    <property type="match status" value="1"/>
</dbReference>
<dbReference type="GO" id="GO:0005634">
    <property type="term" value="C:nucleus"/>
    <property type="evidence" value="ECO:0007669"/>
    <property type="project" value="UniProtKB-SubCell"/>
</dbReference>
<comment type="caution">
    <text evidence="8">The sequence shown here is derived from an EMBL/GenBank/DDBJ whole genome shotgun (WGS) entry which is preliminary data.</text>
</comment>
<evidence type="ECO:0000256" key="3">
    <source>
        <dbReference type="ARBA" id="ARBA00023125"/>
    </source>
</evidence>
<evidence type="ECO:0000313" key="9">
    <source>
        <dbReference type="Proteomes" id="UP000187203"/>
    </source>
</evidence>
<dbReference type="InterPro" id="IPR015300">
    <property type="entry name" value="DNA-bd_pseudobarrel_sf"/>
</dbReference>
<evidence type="ECO:0000256" key="6">
    <source>
        <dbReference type="SAM" id="MobiDB-lite"/>
    </source>
</evidence>
<dbReference type="Proteomes" id="UP000187203">
    <property type="component" value="Unassembled WGS sequence"/>
</dbReference>
<keyword evidence="2" id="KW-0805">Transcription regulation</keyword>
<dbReference type="PANTHER" id="PTHR31391:SF157">
    <property type="entry name" value="B3 DOMAIN-CONTAINING PROTEIN REM16"/>
    <property type="match status" value="1"/>
</dbReference>
<dbReference type="InterPro" id="IPR003340">
    <property type="entry name" value="B3_DNA-bd"/>
</dbReference>
<dbReference type="STRING" id="93759.A0A1R3HX89"/>
<evidence type="ECO:0000259" key="7">
    <source>
        <dbReference type="PROSITE" id="PS50863"/>
    </source>
</evidence>
<dbReference type="SMART" id="SM01019">
    <property type="entry name" value="B3"/>
    <property type="match status" value="1"/>
</dbReference>
<comment type="subcellular location">
    <subcellularLocation>
        <location evidence="1">Nucleus</location>
    </subcellularLocation>
</comment>
<evidence type="ECO:0000256" key="2">
    <source>
        <dbReference type="ARBA" id="ARBA00023015"/>
    </source>
</evidence>
<reference evidence="9" key="1">
    <citation type="submission" date="2013-09" db="EMBL/GenBank/DDBJ databases">
        <title>Corchorus olitorius genome sequencing.</title>
        <authorList>
            <person name="Alam M."/>
            <person name="Haque M.S."/>
            <person name="Islam M.S."/>
            <person name="Emdad E.M."/>
            <person name="Islam M.M."/>
            <person name="Ahmed B."/>
            <person name="Halim A."/>
            <person name="Hossen Q.M.M."/>
            <person name="Hossain M.Z."/>
            <person name="Ahmed R."/>
            <person name="Khan M.M."/>
            <person name="Islam R."/>
            <person name="Rashid M.M."/>
            <person name="Khan S.A."/>
            <person name="Rahman M.S."/>
            <person name="Alam M."/>
            <person name="Yahiya A.S."/>
            <person name="Khan M.S."/>
            <person name="Azam M.S."/>
            <person name="Haque T."/>
            <person name="Lashkar M.Z.H."/>
            <person name="Akhand A.I."/>
            <person name="Morshed G."/>
            <person name="Roy S."/>
            <person name="Uddin K.S."/>
            <person name="Rabeya T."/>
            <person name="Hossain A.S."/>
            <person name="Chowdhury A."/>
            <person name="Snigdha A.R."/>
            <person name="Mortoza M.S."/>
            <person name="Matin S.A."/>
            <person name="Hoque S.M.E."/>
            <person name="Islam M.K."/>
            <person name="Roy D.K."/>
            <person name="Haider R."/>
            <person name="Moosa M.M."/>
            <person name="Elias S.M."/>
            <person name="Hasan A.M."/>
            <person name="Jahan S."/>
            <person name="Shafiuddin M."/>
            <person name="Mahmood N."/>
            <person name="Shommy N.S."/>
        </authorList>
    </citation>
    <scope>NUCLEOTIDE SEQUENCE [LARGE SCALE GENOMIC DNA]</scope>
    <source>
        <strain evidence="9">cv. O-4</strain>
    </source>
</reference>
<proteinExistence type="predicted"/>
<dbReference type="CDD" id="cd10017">
    <property type="entry name" value="B3_DNA"/>
    <property type="match status" value="1"/>
</dbReference>
<keyword evidence="5" id="KW-0539">Nucleus</keyword>
<feature type="domain" description="TF-B3" evidence="7">
    <location>
        <begin position="88"/>
        <end position="189"/>
    </location>
</feature>
<sequence>MRIIIDSSESEDGGEDSPAPPHEASSDVSLAREEFNYYYHSKKFLRKAADSDTLGKGENSVPDDETGTEPKHSRPHRRQPRGGGSVSLEVIMHATHVQRRFQLGLRSYWVEKYIPPHTREVILRVEGKESLIQVYRYRNKQNIETGLSSGWKDFVHKNGLKLKDICVFTPAGKTEKGHLILDVAIHRCQEVMDQTPTANIALTPD</sequence>
<feature type="region of interest" description="Disordered" evidence="6">
    <location>
        <begin position="49"/>
        <end position="84"/>
    </location>
</feature>
<feature type="region of interest" description="Disordered" evidence="6">
    <location>
        <begin position="1"/>
        <end position="28"/>
    </location>
</feature>
<dbReference type="AlphaFoldDB" id="A0A1R3HX89"/>
<keyword evidence="3" id="KW-0238">DNA-binding</keyword>
<keyword evidence="4" id="KW-0804">Transcription</keyword>
<dbReference type="EMBL" id="AWUE01019239">
    <property type="protein sequence ID" value="OMO74910.1"/>
    <property type="molecule type" value="Genomic_DNA"/>
</dbReference>
<evidence type="ECO:0000313" key="8">
    <source>
        <dbReference type="EMBL" id="OMO74910.1"/>
    </source>
</evidence>
<protein>
    <recommendedName>
        <fullName evidence="7">TF-B3 domain-containing protein</fullName>
    </recommendedName>
</protein>
<accession>A0A1R3HX89</accession>
<evidence type="ECO:0000256" key="4">
    <source>
        <dbReference type="ARBA" id="ARBA00023163"/>
    </source>
</evidence>
<keyword evidence="9" id="KW-1185">Reference proteome</keyword>
<name>A0A1R3HX89_9ROSI</name>
<dbReference type="GO" id="GO:0003677">
    <property type="term" value="F:DNA binding"/>
    <property type="evidence" value="ECO:0007669"/>
    <property type="project" value="UniProtKB-KW"/>
</dbReference>
<dbReference type="SUPFAM" id="SSF101936">
    <property type="entry name" value="DNA-binding pseudobarrel domain"/>
    <property type="match status" value="1"/>
</dbReference>
<dbReference type="Gene3D" id="2.40.330.10">
    <property type="entry name" value="DNA-binding pseudobarrel domain"/>
    <property type="match status" value="1"/>
</dbReference>
<dbReference type="OrthoDB" id="590488at2759"/>
<organism evidence="8 9">
    <name type="scientific">Corchorus olitorius</name>
    <dbReference type="NCBI Taxonomy" id="93759"/>
    <lineage>
        <taxon>Eukaryota</taxon>
        <taxon>Viridiplantae</taxon>
        <taxon>Streptophyta</taxon>
        <taxon>Embryophyta</taxon>
        <taxon>Tracheophyta</taxon>
        <taxon>Spermatophyta</taxon>
        <taxon>Magnoliopsida</taxon>
        <taxon>eudicotyledons</taxon>
        <taxon>Gunneridae</taxon>
        <taxon>Pentapetalae</taxon>
        <taxon>rosids</taxon>
        <taxon>malvids</taxon>
        <taxon>Malvales</taxon>
        <taxon>Malvaceae</taxon>
        <taxon>Grewioideae</taxon>
        <taxon>Apeibeae</taxon>
        <taxon>Corchorus</taxon>
    </lineage>
</organism>
<dbReference type="PANTHER" id="PTHR31391">
    <property type="entry name" value="B3 DOMAIN-CONTAINING PROTEIN OS11G0197600-RELATED"/>
    <property type="match status" value="1"/>
</dbReference>
<dbReference type="Pfam" id="PF02362">
    <property type="entry name" value="B3"/>
    <property type="match status" value="1"/>
</dbReference>
<evidence type="ECO:0000256" key="5">
    <source>
        <dbReference type="ARBA" id="ARBA00023242"/>
    </source>
</evidence>
<dbReference type="InterPro" id="IPR044837">
    <property type="entry name" value="REM16-like"/>
</dbReference>